<dbReference type="InterPro" id="IPR043504">
    <property type="entry name" value="Peptidase_S1_PA_chymotrypsin"/>
</dbReference>
<accession>A0ABD2W263</accession>
<dbReference type="PROSITE" id="PS00135">
    <property type="entry name" value="TRYPSIN_SER"/>
    <property type="match status" value="1"/>
</dbReference>
<dbReference type="Gene3D" id="2.40.10.10">
    <property type="entry name" value="Trypsin-like serine proteases"/>
    <property type="match status" value="1"/>
</dbReference>
<evidence type="ECO:0000256" key="2">
    <source>
        <dbReference type="ARBA" id="ARBA00024195"/>
    </source>
</evidence>
<dbReference type="InterPro" id="IPR033116">
    <property type="entry name" value="TRYPSIN_SER"/>
</dbReference>
<dbReference type="CDD" id="cd00190">
    <property type="entry name" value="Tryp_SPc"/>
    <property type="match status" value="1"/>
</dbReference>
<dbReference type="Pfam" id="PF00089">
    <property type="entry name" value="Trypsin"/>
    <property type="match status" value="1"/>
</dbReference>
<evidence type="ECO:0000256" key="4">
    <source>
        <dbReference type="SAM" id="SignalP"/>
    </source>
</evidence>
<proteinExistence type="inferred from homology"/>
<dbReference type="AlphaFoldDB" id="A0ABD2W263"/>
<keyword evidence="7" id="KW-1185">Reference proteome</keyword>
<keyword evidence="4" id="KW-0732">Signal</keyword>
<dbReference type="SUPFAM" id="SSF50494">
    <property type="entry name" value="Trypsin-like serine proteases"/>
    <property type="match status" value="1"/>
</dbReference>
<dbReference type="InterPro" id="IPR001314">
    <property type="entry name" value="Peptidase_S1A"/>
</dbReference>
<evidence type="ECO:0000313" key="6">
    <source>
        <dbReference type="EMBL" id="KAL3387140.1"/>
    </source>
</evidence>
<dbReference type="EMBL" id="JBJJXI010000139">
    <property type="protein sequence ID" value="KAL3387140.1"/>
    <property type="molecule type" value="Genomic_DNA"/>
</dbReference>
<evidence type="ECO:0000256" key="3">
    <source>
        <dbReference type="RuleBase" id="RU363034"/>
    </source>
</evidence>
<dbReference type="SMART" id="SM00020">
    <property type="entry name" value="Tryp_SPc"/>
    <property type="match status" value="1"/>
</dbReference>
<keyword evidence="1" id="KW-1015">Disulfide bond</keyword>
<feature type="signal peptide" evidence="4">
    <location>
        <begin position="1"/>
        <end position="22"/>
    </location>
</feature>
<dbReference type="FunFam" id="2.40.10.10:FF:000068">
    <property type="entry name" value="transmembrane protease serine 2"/>
    <property type="match status" value="1"/>
</dbReference>
<dbReference type="GO" id="GO:0008236">
    <property type="term" value="F:serine-type peptidase activity"/>
    <property type="evidence" value="ECO:0007669"/>
    <property type="project" value="UniProtKB-KW"/>
</dbReference>
<dbReference type="InterPro" id="IPR051487">
    <property type="entry name" value="Ser/Thr_Proteases_Immune/Dev"/>
</dbReference>
<reference evidence="6 7" key="1">
    <citation type="journal article" date="2024" name="bioRxiv">
        <title>A reference genome for Trichogramma kaykai: A tiny desert-dwelling parasitoid wasp with competing sex-ratio distorters.</title>
        <authorList>
            <person name="Culotta J."/>
            <person name="Lindsey A.R."/>
        </authorList>
    </citation>
    <scope>NUCLEOTIDE SEQUENCE [LARGE SCALE GENOMIC DNA]</scope>
    <source>
        <strain evidence="6 7">KSX58</strain>
    </source>
</reference>
<evidence type="ECO:0000256" key="1">
    <source>
        <dbReference type="ARBA" id="ARBA00023157"/>
    </source>
</evidence>
<organism evidence="6 7">
    <name type="scientific">Trichogramma kaykai</name>
    <dbReference type="NCBI Taxonomy" id="54128"/>
    <lineage>
        <taxon>Eukaryota</taxon>
        <taxon>Metazoa</taxon>
        <taxon>Ecdysozoa</taxon>
        <taxon>Arthropoda</taxon>
        <taxon>Hexapoda</taxon>
        <taxon>Insecta</taxon>
        <taxon>Pterygota</taxon>
        <taxon>Neoptera</taxon>
        <taxon>Endopterygota</taxon>
        <taxon>Hymenoptera</taxon>
        <taxon>Apocrita</taxon>
        <taxon>Proctotrupomorpha</taxon>
        <taxon>Chalcidoidea</taxon>
        <taxon>Trichogrammatidae</taxon>
        <taxon>Trichogramma</taxon>
    </lineage>
</organism>
<dbReference type="GO" id="GO:0006508">
    <property type="term" value="P:proteolysis"/>
    <property type="evidence" value="ECO:0007669"/>
    <property type="project" value="UniProtKB-KW"/>
</dbReference>
<dbReference type="PROSITE" id="PS50240">
    <property type="entry name" value="TRYPSIN_DOM"/>
    <property type="match status" value="1"/>
</dbReference>
<feature type="chain" id="PRO_5044875208" description="Peptidase S1 domain-containing protein" evidence="4">
    <location>
        <begin position="23"/>
        <end position="313"/>
    </location>
</feature>
<feature type="domain" description="Peptidase S1" evidence="5">
    <location>
        <begin position="28"/>
        <end position="276"/>
    </location>
</feature>
<dbReference type="InterPro" id="IPR009003">
    <property type="entry name" value="Peptidase_S1_PA"/>
</dbReference>
<keyword evidence="3" id="KW-0645">Protease</keyword>
<dbReference type="Proteomes" id="UP001627154">
    <property type="component" value="Unassembled WGS sequence"/>
</dbReference>
<keyword evidence="3" id="KW-0378">Hydrolase</keyword>
<dbReference type="InterPro" id="IPR018114">
    <property type="entry name" value="TRYPSIN_HIS"/>
</dbReference>
<gene>
    <name evidence="6" type="ORF">TKK_017461</name>
</gene>
<dbReference type="InterPro" id="IPR001254">
    <property type="entry name" value="Trypsin_dom"/>
</dbReference>
<comment type="similarity">
    <text evidence="2">Belongs to the peptidase S1 family. CLIP subfamily.</text>
</comment>
<sequence>MLKISLLGLFIGLILNIAINNAKVVQRIVGGSLAPEGKFKHQVSLQIIYKNRCTRHFCGGSILDDVHIITAAHCVYDNYFHKIKNLRITVVAGTTNLRNTSSGIYRDVEYTIIPTSFKFNSVVDDIAILRVSRFILYQNVINESHRIRAINLPTDDYRYKPPNIQVAIVSGFGVYKQKWNPQSGKVELGTYSLRLKFATGLINKIEPQFGCRDTEVCVLNDNSHGACNGDSGGPLIDESTNTLIGIVSYSDHEWCGKTTKYTRVSSYLDFIGKVRAGRWVYPNGDINVHQQDQDFKHEQIMQKYPHCNQLYKK</sequence>
<name>A0ABD2W263_9HYME</name>
<comment type="caution">
    <text evidence="6">The sequence shown here is derived from an EMBL/GenBank/DDBJ whole genome shotgun (WGS) entry which is preliminary data.</text>
</comment>
<dbReference type="PROSITE" id="PS00134">
    <property type="entry name" value="TRYPSIN_HIS"/>
    <property type="match status" value="1"/>
</dbReference>
<protein>
    <recommendedName>
        <fullName evidence="5">Peptidase S1 domain-containing protein</fullName>
    </recommendedName>
</protein>
<dbReference type="PRINTS" id="PR00722">
    <property type="entry name" value="CHYMOTRYPSIN"/>
</dbReference>
<evidence type="ECO:0000313" key="7">
    <source>
        <dbReference type="Proteomes" id="UP001627154"/>
    </source>
</evidence>
<evidence type="ECO:0000259" key="5">
    <source>
        <dbReference type="PROSITE" id="PS50240"/>
    </source>
</evidence>
<keyword evidence="3" id="KW-0720">Serine protease</keyword>
<dbReference type="PANTHER" id="PTHR24256">
    <property type="entry name" value="TRYPTASE-RELATED"/>
    <property type="match status" value="1"/>
</dbReference>